<feature type="chain" id="PRO_5045812951" description="Lipocalin-like domain-containing protein" evidence="1">
    <location>
        <begin position="21"/>
        <end position="157"/>
    </location>
</feature>
<keyword evidence="1" id="KW-0732">Signal</keyword>
<protein>
    <recommendedName>
        <fullName evidence="4">Lipocalin-like domain-containing protein</fullName>
    </recommendedName>
</protein>
<comment type="caution">
    <text evidence="2">The sequence shown here is derived from an EMBL/GenBank/DDBJ whole genome shotgun (WGS) entry which is preliminary data.</text>
</comment>
<sequence>MKKVKQTLLLIAVASMSAFMSCGPDDGGDKTEKEVLTEALVSTTWTADASVTDVSGVNGTFDIGTFTIKFTETADGLAFTLGGDISSYITGGTFSVSEAGDISNILVNSASAELSASVTSFVVNAARTSVSLNINVTEAGARVGGIGQYVLVFSAGS</sequence>
<evidence type="ECO:0008006" key="4">
    <source>
        <dbReference type="Google" id="ProtNLM"/>
    </source>
</evidence>
<keyword evidence="3" id="KW-1185">Reference proteome</keyword>
<dbReference type="PROSITE" id="PS51257">
    <property type="entry name" value="PROKAR_LIPOPROTEIN"/>
    <property type="match status" value="1"/>
</dbReference>
<evidence type="ECO:0000313" key="3">
    <source>
        <dbReference type="Proteomes" id="UP001610063"/>
    </source>
</evidence>
<accession>A0ABW7N892</accession>
<evidence type="ECO:0000313" key="2">
    <source>
        <dbReference type="EMBL" id="MFH6983712.1"/>
    </source>
</evidence>
<feature type="signal peptide" evidence="1">
    <location>
        <begin position="1"/>
        <end position="20"/>
    </location>
</feature>
<dbReference type="RefSeq" id="WP_395417252.1">
    <property type="nucleotide sequence ID" value="NZ_JBIPKE010000015.1"/>
</dbReference>
<dbReference type="EMBL" id="JBIPKE010000015">
    <property type="protein sequence ID" value="MFH6983712.1"/>
    <property type="molecule type" value="Genomic_DNA"/>
</dbReference>
<dbReference type="Proteomes" id="UP001610063">
    <property type="component" value="Unassembled WGS sequence"/>
</dbReference>
<gene>
    <name evidence="2" type="ORF">ACHKAR_09690</name>
</gene>
<name>A0ABW7N892_9BACT</name>
<reference evidence="2 3" key="1">
    <citation type="journal article" date="2013" name="Int. J. Syst. Evol. Microbiol.">
        <title>Marinoscillum luteum sp. nov., isolated from marine sediment.</title>
        <authorList>
            <person name="Cha I.T."/>
            <person name="Park S.J."/>
            <person name="Kim S.J."/>
            <person name="Kim J.G."/>
            <person name="Jung M.Y."/>
            <person name="Shin K.S."/>
            <person name="Kwon K.K."/>
            <person name="Yang S.H."/>
            <person name="Seo Y.S."/>
            <person name="Rhee S.K."/>
        </authorList>
    </citation>
    <scope>NUCLEOTIDE SEQUENCE [LARGE SCALE GENOMIC DNA]</scope>
    <source>
        <strain evidence="2 3">KCTC 23939</strain>
    </source>
</reference>
<organism evidence="2 3">
    <name type="scientific">Marinoscillum luteum</name>
    <dbReference type="NCBI Taxonomy" id="861051"/>
    <lineage>
        <taxon>Bacteria</taxon>
        <taxon>Pseudomonadati</taxon>
        <taxon>Bacteroidota</taxon>
        <taxon>Cytophagia</taxon>
        <taxon>Cytophagales</taxon>
        <taxon>Reichenbachiellaceae</taxon>
        <taxon>Marinoscillum</taxon>
    </lineage>
</organism>
<proteinExistence type="predicted"/>
<evidence type="ECO:0000256" key="1">
    <source>
        <dbReference type="SAM" id="SignalP"/>
    </source>
</evidence>